<keyword evidence="2" id="KW-0587">Phenylpropanoid metabolism</keyword>
<dbReference type="Pfam" id="PF13193">
    <property type="entry name" value="AMP-binding_C"/>
    <property type="match status" value="1"/>
</dbReference>
<evidence type="ECO:0000259" key="3">
    <source>
        <dbReference type="Pfam" id="PF00501"/>
    </source>
</evidence>
<dbReference type="UniPathway" id="UPA00372">
    <property type="reaction ID" value="UER00547"/>
</dbReference>
<gene>
    <name evidence="5" type="ORF">M569_02857</name>
</gene>
<dbReference type="Gene3D" id="3.40.50.12780">
    <property type="entry name" value="N-terminal domain of ligase-like"/>
    <property type="match status" value="1"/>
</dbReference>
<evidence type="ECO:0000313" key="6">
    <source>
        <dbReference type="Proteomes" id="UP000015453"/>
    </source>
</evidence>
<dbReference type="InterPro" id="IPR042099">
    <property type="entry name" value="ANL_N_sf"/>
</dbReference>
<dbReference type="CDD" id="cd05930">
    <property type="entry name" value="A_NRPS"/>
    <property type="match status" value="1"/>
</dbReference>
<evidence type="ECO:0000313" key="5">
    <source>
        <dbReference type="EMBL" id="EPS71901.1"/>
    </source>
</evidence>
<dbReference type="PROSITE" id="PS00455">
    <property type="entry name" value="AMP_BINDING"/>
    <property type="match status" value="1"/>
</dbReference>
<protein>
    <submittedName>
        <fullName evidence="5">Uncharacterized protein</fullName>
    </submittedName>
</protein>
<evidence type="ECO:0000256" key="2">
    <source>
        <dbReference type="ARBA" id="ARBA00023051"/>
    </source>
</evidence>
<feature type="non-terminal residue" evidence="5">
    <location>
        <position position="1"/>
    </location>
</feature>
<dbReference type="PANTHER" id="PTHR44394">
    <property type="entry name" value="BETA-ALANINE-ACTIVATING ENZYME"/>
    <property type="match status" value="1"/>
</dbReference>
<dbReference type="InterPro" id="IPR025110">
    <property type="entry name" value="AMP-bd_C"/>
</dbReference>
<organism evidence="5 6">
    <name type="scientific">Genlisea aurea</name>
    <dbReference type="NCBI Taxonomy" id="192259"/>
    <lineage>
        <taxon>Eukaryota</taxon>
        <taxon>Viridiplantae</taxon>
        <taxon>Streptophyta</taxon>
        <taxon>Embryophyta</taxon>
        <taxon>Tracheophyta</taxon>
        <taxon>Spermatophyta</taxon>
        <taxon>Magnoliopsida</taxon>
        <taxon>eudicotyledons</taxon>
        <taxon>Gunneridae</taxon>
        <taxon>Pentapetalae</taxon>
        <taxon>asterids</taxon>
        <taxon>lamiids</taxon>
        <taxon>Lamiales</taxon>
        <taxon>Lentibulariaceae</taxon>
        <taxon>Genlisea</taxon>
    </lineage>
</organism>
<dbReference type="GO" id="GO:0009698">
    <property type="term" value="P:phenylpropanoid metabolic process"/>
    <property type="evidence" value="ECO:0007669"/>
    <property type="project" value="UniProtKB-KW"/>
</dbReference>
<dbReference type="InterPro" id="IPR000873">
    <property type="entry name" value="AMP-dep_synth/lig_dom"/>
</dbReference>
<dbReference type="InterPro" id="IPR052091">
    <property type="entry name" value="Beta-ala_Activ/Resist"/>
</dbReference>
<comment type="caution">
    <text evidence="5">The sequence shown here is derived from an EMBL/GenBank/DDBJ whole genome shotgun (WGS) entry which is preliminary data.</text>
</comment>
<dbReference type="SUPFAM" id="SSF56801">
    <property type="entry name" value="Acetyl-CoA synthetase-like"/>
    <property type="match status" value="1"/>
</dbReference>
<dbReference type="GO" id="GO:0043041">
    <property type="term" value="P:amino acid activation for nonribosomal peptide biosynthetic process"/>
    <property type="evidence" value="ECO:0007669"/>
    <property type="project" value="TreeGrafter"/>
</dbReference>
<feature type="domain" description="AMP-dependent synthetase/ligase" evidence="3">
    <location>
        <begin position="132"/>
        <end position="453"/>
    </location>
</feature>
<evidence type="ECO:0000256" key="1">
    <source>
        <dbReference type="ARBA" id="ARBA00004930"/>
    </source>
</evidence>
<feature type="non-terminal residue" evidence="5">
    <location>
        <position position="625"/>
    </location>
</feature>
<dbReference type="InterPro" id="IPR045851">
    <property type="entry name" value="AMP-bd_C_sf"/>
</dbReference>
<reference evidence="5 6" key="1">
    <citation type="journal article" date="2013" name="BMC Genomics">
        <title>The miniature genome of a carnivorous plant Genlisea aurea contains a low number of genes and short non-coding sequences.</title>
        <authorList>
            <person name="Leushkin E.V."/>
            <person name="Sutormin R.A."/>
            <person name="Nabieva E.R."/>
            <person name="Penin A.A."/>
            <person name="Kondrashov A.S."/>
            <person name="Logacheva M.D."/>
        </authorList>
    </citation>
    <scope>NUCLEOTIDE SEQUENCE [LARGE SCALE GENOMIC DNA]</scope>
</reference>
<dbReference type="AlphaFoldDB" id="S8D3C8"/>
<dbReference type="EMBL" id="AUSU01001068">
    <property type="protein sequence ID" value="EPS71901.1"/>
    <property type="molecule type" value="Genomic_DNA"/>
</dbReference>
<dbReference type="Proteomes" id="UP000015453">
    <property type="component" value="Unassembled WGS sequence"/>
</dbReference>
<evidence type="ECO:0000259" key="4">
    <source>
        <dbReference type="Pfam" id="PF13193"/>
    </source>
</evidence>
<comment type="pathway">
    <text evidence="1">Phytoalexin biosynthesis; 3,4',5-trihydroxystilbene biosynthesis; 3,4',5-trihydroxystilbene from trans-4-coumarate: step 1/2.</text>
</comment>
<dbReference type="Pfam" id="PF00501">
    <property type="entry name" value="AMP-binding"/>
    <property type="match status" value="1"/>
</dbReference>
<dbReference type="Gene3D" id="3.30.300.30">
    <property type="match status" value="1"/>
</dbReference>
<feature type="domain" description="AMP-binding enzyme C-terminal" evidence="4">
    <location>
        <begin position="512"/>
        <end position="590"/>
    </location>
</feature>
<sequence length="625" mass="69559">KKLSVCCVSHGFYEVASRSPDRIAVIHASGFDRKGVANRATSLVDSESSSEGSACSTWRPQLFDGDEYFTFSVILSAVENLSRRIGEIIGTGDSYLIKSRSGIISFFLFVVPLEFSYLQGPNNNGEVCTPKLVGIYMEPSAEYIVAVLSVLRFGGAFMPIDPTWPKARILSILSSSKPDLVIGIKFEDSFHRLDNLQWLIDERICSVLPVSLKEIINEPFHPCQIGWPCQNVDIRPFCYLIYTSGSSGKPKGVCGTEIGLLNRFLWMQEMYPLHDQDMIIFKTAISFIDHMQEFLGPVLSACTMVIPPFNRLKQNIFYLLDILNGYRISRIVAVPSLMRAILPSIRNMHSTTIQDSLKLLVLSGEILKLPDCKMFLDLLPQTLILNLYGSSEVAGDCTYFDCKRLPMILENHELSSVPIGLPISNCDVFLAGQGAPYQGEICVSGLCLAKGYFDYPYLKSLSQLSLSPEDGPTPFHFRTGDLAQKLPSGDLVFLGRKDRSIKISGQRIALEEVEDAFLDHPDVMDAAVLSREVNGEILFLEAHVVVKNAIEDHESLKFSLRNWVLGKLPQAMVPTYIVFSNGLPLTSSGKVDYATLVASTTFNREARFNSKEISQSQLVRLIQEV</sequence>
<name>S8D3C8_9LAMI</name>
<proteinExistence type="predicted"/>
<dbReference type="InterPro" id="IPR020845">
    <property type="entry name" value="AMP-binding_CS"/>
</dbReference>
<dbReference type="OrthoDB" id="408177at2759"/>
<accession>S8D3C8</accession>
<keyword evidence="6" id="KW-1185">Reference proteome</keyword>
<dbReference type="PANTHER" id="PTHR44394:SF1">
    <property type="entry name" value="BETA-ALANINE-ACTIVATING ENZYME"/>
    <property type="match status" value="1"/>
</dbReference>